<accession>A0A4U6XI78</accession>
<keyword evidence="2" id="KW-1185">Reference proteome</keyword>
<evidence type="ECO:0000313" key="1">
    <source>
        <dbReference type="EMBL" id="TKW55650.1"/>
    </source>
</evidence>
<proteinExistence type="predicted"/>
<dbReference type="EMBL" id="PJEX01000091">
    <property type="protein sequence ID" value="TKW55650.1"/>
    <property type="molecule type" value="Genomic_DNA"/>
</dbReference>
<evidence type="ECO:0000313" key="2">
    <source>
        <dbReference type="Proteomes" id="UP000310108"/>
    </source>
</evidence>
<dbReference type="Proteomes" id="UP000310108">
    <property type="component" value="Unassembled WGS sequence"/>
</dbReference>
<gene>
    <name evidence="1" type="ORF">CTA1_12653</name>
</gene>
<name>A0A4U6XI78_9PEZI</name>
<organism evidence="1 2">
    <name type="scientific">Colletotrichum tanaceti</name>
    <dbReference type="NCBI Taxonomy" id="1306861"/>
    <lineage>
        <taxon>Eukaryota</taxon>
        <taxon>Fungi</taxon>
        <taxon>Dikarya</taxon>
        <taxon>Ascomycota</taxon>
        <taxon>Pezizomycotina</taxon>
        <taxon>Sordariomycetes</taxon>
        <taxon>Hypocreomycetidae</taxon>
        <taxon>Glomerellales</taxon>
        <taxon>Glomerellaceae</taxon>
        <taxon>Colletotrichum</taxon>
        <taxon>Colletotrichum destructivum species complex</taxon>
    </lineage>
</organism>
<comment type="caution">
    <text evidence="1">The sequence shown here is derived from an EMBL/GenBank/DDBJ whole genome shotgun (WGS) entry which is preliminary data.</text>
</comment>
<reference evidence="1 2" key="1">
    <citation type="journal article" date="2019" name="PLoS ONE">
        <title>Comparative genome analysis indicates high evolutionary potential of pathogenicity genes in Colletotrichum tanaceti.</title>
        <authorList>
            <person name="Lelwala R.V."/>
            <person name="Korhonen P.K."/>
            <person name="Young N.D."/>
            <person name="Scott J.B."/>
            <person name="Ades P.A."/>
            <person name="Gasser R.B."/>
            <person name="Taylor P.W.J."/>
        </authorList>
    </citation>
    <scope>NUCLEOTIDE SEQUENCE [LARGE SCALE GENOMIC DNA]</scope>
    <source>
        <strain evidence="1">BRIP57314</strain>
    </source>
</reference>
<protein>
    <submittedName>
        <fullName evidence="1">Uncharacterized protein</fullName>
    </submittedName>
</protein>
<sequence>MALGRLPAKTKLITNFSLAASPQFDLFELAPKSCLVACQPAHKDDPMYLKAMSRLTGEACCRFKGTVNRRGEARPGSL</sequence>
<dbReference type="AlphaFoldDB" id="A0A4U6XI78"/>